<keyword evidence="1" id="KW-0808">Transferase</keyword>
<evidence type="ECO:0000313" key="4">
    <source>
        <dbReference type="EMBL" id="QEX24796.1"/>
    </source>
</evidence>
<gene>
    <name evidence="4" type="ORF">FRZ61_47380</name>
</gene>
<dbReference type="PANTHER" id="PTHR43877">
    <property type="entry name" value="AMINOALKYLPHOSPHONATE N-ACETYLTRANSFERASE-RELATED-RELATED"/>
    <property type="match status" value="1"/>
</dbReference>
<evidence type="ECO:0000313" key="5">
    <source>
        <dbReference type="Proteomes" id="UP000325797"/>
    </source>
</evidence>
<dbReference type="Gene3D" id="3.40.630.30">
    <property type="match status" value="1"/>
</dbReference>
<dbReference type="AlphaFoldDB" id="A0A5J6NAH6"/>
<dbReference type="KEGG" id="hadh:FRZ61_47380"/>
<feature type="domain" description="N-acetyltransferase" evidence="3">
    <location>
        <begin position="6"/>
        <end position="152"/>
    </location>
</feature>
<dbReference type="OrthoDB" id="7356080at2"/>
<accession>A0A5J6NAH6</accession>
<dbReference type="RefSeq" id="WP_151120061.1">
    <property type="nucleotide sequence ID" value="NZ_CP042582.1"/>
</dbReference>
<dbReference type="PROSITE" id="PS51186">
    <property type="entry name" value="GNAT"/>
    <property type="match status" value="1"/>
</dbReference>
<evidence type="ECO:0000259" key="3">
    <source>
        <dbReference type="PROSITE" id="PS51186"/>
    </source>
</evidence>
<sequence>MSSTLIRIRPATPGDAPFIERVHRDSIRGIRHPVYSRADLESWASGLYPDRYRRAMDEWGERILLAEADGAGVVAFCSWHGDEVIALYVLPGFAGRGIARRLLGLAEGEIARTGHRAVGIGASLSALPFYERCGYRVVRRRDWRTRGGLVVPVADVTKLLH</sequence>
<name>A0A5J6NAH6_9PROT</name>
<dbReference type="Pfam" id="PF13673">
    <property type="entry name" value="Acetyltransf_10"/>
    <property type="match status" value="1"/>
</dbReference>
<reference evidence="4 5" key="1">
    <citation type="submission" date="2019-08" db="EMBL/GenBank/DDBJ databases">
        <title>Hyperibacter terrae gen. nov., sp. nov. and Hyperibacter viscosus sp. nov., two new members in the family Rhodospirillaceae isolated from the rhizosphere of Hypericum perforatum.</title>
        <authorList>
            <person name="Noviana Z."/>
        </authorList>
    </citation>
    <scope>NUCLEOTIDE SEQUENCE [LARGE SCALE GENOMIC DNA]</scope>
    <source>
        <strain evidence="4 5">R5959</strain>
    </source>
</reference>
<protein>
    <recommendedName>
        <fullName evidence="3">N-acetyltransferase domain-containing protein</fullName>
    </recommendedName>
</protein>
<dbReference type="CDD" id="cd04301">
    <property type="entry name" value="NAT_SF"/>
    <property type="match status" value="1"/>
</dbReference>
<dbReference type="InterPro" id="IPR016181">
    <property type="entry name" value="Acyl_CoA_acyltransferase"/>
</dbReference>
<dbReference type="InterPro" id="IPR000182">
    <property type="entry name" value="GNAT_dom"/>
</dbReference>
<evidence type="ECO:0000256" key="2">
    <source>
        <dbReference type="ARBA" id="ARBA00023315"/>
    </source>
</evidence>
<dbReference type="SUPFAM" id="SSF55729">
    <property type="entry name" value="Acyl-CoA N-acyltransferases (Nat)"/>
    <property type="match status" value="1"/>
</dbReference>
<dbReference type="Proteomes" id="UP000325797">
    <property type="component" value="Chromosome"/>
</dbReference>
<proteinExistence type="predicted"/>
<keyword evidence="5" id="KW-1185">Reference proteome</keyword>
<evidence type="ECO:0000256" key="1">
    <source>
        <dbReference type="ARBA" id="ARBA00022679"/>
    </source>
</evidence>
<dbReference type="InterPro" id="IPR050832">
    <property type="entry name" value="Bact_Acetyltransf"/>
</dbReference>
<keyword evidence="2" id="KW-0012">Acyltransferase</keyword>
<dbReference type="EMBL" id="CP042582">
    <property type="protein sequence ID" value="QEX24796.1"/>
    <property type="molecule type" value="Genomic_DNA"/>
</dbReference>
<dbReference type="GO" id="GO:0016747">
    <property type="term" value="F:acyltransferase activity, transferring groups other than amino-acyl groups"/>
    <property type="evidence" value="ECO:0007669"/>
    <property type="project" value="InterPro"/>
</dbReference>
<organism evidence="4 5">
    <name type="scientific">Hypericibacter adhaerens</name>
    <dbReference type="NCBI Taxonomy" id="2602016"/>
    <lineage>
        <taxon>Bacteria</taxon>
        <taxon>Pseudomonadati</taxon>
        <taxon>Pseudomonadota</taxon>
        <taxon>Alphaproteobacteria</taxon>
        <taxon>Rhodospirillales</taxon>
        <taxon>Dongiaceae</taxon>
        <taxon>Hypericibacter</taxon>
    </lineage>
</organism>